<dbReference type="InterPro" id="IPR002586">
    <property type="entry name" value="CobQ/CobB/MinD/ParA_Nub-bd_dom"/>
</dbReference>
<evidence type="ECO:0000259" key="1">
    <source>
        <dbReference type="Pfam" id="PF01656"/>
    </source>
</evidence>
<dbReference type="Gene3D" id="3.40.50.300">
    <property type="entry name" value="P-loop containing nucleotide triphosphate hydrolases"/>
    <property type="match status" value="1"/>
</dbReference>
<sequence length="753" mass="83654">MPTPESAAGSRPGKIVTFYSFKGGVGRTMALANVAFLASLNGKRVLVMDWDLEAPGLHYYFRGMQEPIQARAVRSAPGVLDLVWGWSSALREARSTDDVAKLVESYREGAPFDEMVRPLYVDGLAREGALHHIGAGAATIATPEPVSYEDALSRFDWSSFFADEAGGVLLAALRDWARTNYDYILLDSRTGFADVAGICTMQIPDQVALCYIYNRQNIDGIAQVGGAIRAKRSAGVQLHAVPMRVARENTSEESDARARARKELRRKGGFAADEIEFDQKWLAVRQAPNVPFYEAIAFVTSERPSSDPLTLDYLNLANKLLNASFEMPELREDWVAQVRRRLQPRQATSEYILGLRSRDPERAVEEVTQLIESLLEDPVDGETSGEYIRTLIATVIHLARNSEDTDAATMMSLALNLLRELAAANSAQWSALLVDYIGFYLDVAGLAIEEDEELLLLDEAAAILVVLQGDDAKLRLLSNRRRAARLHLMLDNADAAKQLIVELGKLSGELAPRISGDARIELLISEMDLALLRGDVQVASGKPDAARRFYENGLKTVSSDEARSRAELTRLRFDLHVRLARLPASAISAEDAARNAVKALDWTGNSNAFVVRFIDLGQAVLRAKDPQLAIEFVQKALSSTERRQQQFLQYYSRSPRNLARAIDFINTLAELLDEKPGTRDENYPFLVQILVELLSRFVEARIVLPWRAKVDLPHLDELRSRLARNPAAPREGLAQLALLQERLALKKRPGPKE</sequence>
<dbReference type="RefSeq" id="WP_099182555.1">
    <property type="nucleotide sequence ID" value="NZ_BAQW01000012.1"/>
</dbReference>
<accession>A0ABQ0QD43</accession>
<dbReference type="InterPro" id="IPR027417">
    <property type="entry name" value="P-loop_NTPase"/>
</dbReference>
<dbReference type="NCBIfam" id="NF047398">
    <property type="entry name" value="AAA_KGGVGR"/>
    <property type="match status" value="1"/>
</dbReference>
<reference evidence="2" key="1">
    <citation type="submission" date="2013-04" db="EMBL/GenBank/DDBJ databases">
        <title>The genome sequencing project of 58 acetic acid bacteria.</title>
        <authorList>
            <person name="Okamoto-Kainuma A."/>
            <person name="Ishikawa M."/>
            <person name="Umino S."/>
            <person name="Koizumi Y."/>
            <person name="Shiwa Y."/>
            <person name="Yoshikawa H."/>
            <person name="Matsutani M."/>
            <person name="Matsushita K."/>
        </authorList>
    </citation>
    <scope>NUCLEOTIDE SEQUENCE</scope>
    <source>
        <strain evidence="2">NRIC 0228</strain>
    </source>
</reference>
<dbReference type="InterPro" id="IPR050678">
    <property type="entry name" value="DNA_Partitioning_ATPase"/>
</dbReference>
<organism evidence="2 3">
    <name type="scientific">Gluconobacter frateurii NRIC 0228</name>
    <dbReference type="NCBI Taxonomy" id="1307946"/>
    <lineage>
        <taxon>Bacteria</taxon>
        <taxon>Pseudomonadati</taxon>
        <taxon>Pseudomonadota</taxon>
        <taxon>Alphaproteobacteria</taxon>
        <taxon>Acetobacterales</taxon>
        <taxon>Acetobacteraceae</taxon>
        <taxon>Gluconobacter</taxon>
    </lineage>
</organism>
<dbReference type="SUPFAM" id="SSF52540">
    <property type="entry name" value="P-loop containing nucleoside triphosphate hydrolases"/>
    <property type="match status" value="1"/>
</dbReference>
<dbReference type="PANTHER" id="PTHR13696:SF52">
    <property type="entry name" value="PARA FAMILY PROTEIN CT_582"/>
    <property type="match status" value="1"/>
</dbReference>
<gene>
    <name evidence="2" type="ORF">AA0228_2270</name>
</gene>
<dbReference type="Pfam" id="PF01656">
    <property type="entry name" value="CbiA"/>
    <property type="match status" value="1"/>
</dbReference>
<proteinExistence type="predicted"/>
<name>A0ABQ0QD43_9PROT</name>
<feature type="domain" description="CobQ/CobB/MinD/ParA nucleotide binding" evidence="1">
    <location>
        <begin position="17"/>
        <end position="167"/>
    </location>
</feature>
<evidence type="ECO:0000313" key="3">
    <source>
        <dbReference type="Proteomes" id="UP001061070"/>
    </source>
</evidence>
<comment type="caution">
    <text evidence="2">The sequence shown here is derived from an EMBL/GenBank/DDBJ whole genome shotgun (WGS) entry which is preliminary data.</text>
</comment>
<protein>
    <recommendedName>
        <fullName evidence="1">CobQ/CobB/MinD/ParA nucleotide binding domain-containing protein</fullName>
    </recommendedName>
</protein>
<dbReference type="Proteomes" id="UP001061070">
    <property type="component" value="Unassembled WGS sequence"/>
</dbReference>
<dbReference type="PANTHER" id="PTHR13696">
    <property type="entry name" value="P-LOOP CONTAINING NUCLEOSIDE TRIPHOSPHATE HYDROLASE"/>
    <property type="match status" value="1"/>
</dbReference>
<evidence type="ECO:0000313" key="2">
    <source>
        <dbReference type="EMBL" id="GBR14483.1"/>
    </source>
</evidence>
<keyword evidence="3" id="KW-1185">Reference proteome</keyword>
<dbReference type="EMBL" id="BAQW01000012">
    <property type="protein sequence ID" value="GBR14483.1"/>
    <property type="molecule type" value="Genomic_DNA"/>
</dbReference>